<sequence>MLKTKIYETLLNHYAMHQQNADGKVEITLYPRNYDGSANLDVGYKLINNDMNTWKLLKVERGQEMKIGEFEEETTGLLGLYIIAEGQLYKLPVDQRVRESLACIDDDMDAVKSILEQQIHPKYFSADIEKEDAINLCKDQGKYSVYYLFKSGEKIFFSKGRPLNSASIIAYNFCLLLKKFDEFFDQWGSELDITQTEIDKVKKVYFGKN</sequence>
<accession>A0ABS5LIV0</accession>
<evidence type="ECO:0000313" key="2">
    <source>
        <dbReference type="Proteomes" id="UP000682403"/>
    </source>
</evidence>
<organism evidence="1 2">
    <name type="scientific">Metabacillus flavus</name>
    <dbReference type="NCBI Taxonomy" id="2823519"/>
    <lineage>
        <taxon>Bacteria</taxon>
        <taxon>Bacillati</taxon>
        <taxon>Bacillota</taxon>
        <taxon>Bacilli</taxon>
        <taxon>Bacillales</taxon>
        <taxon>Bacillaceae</taxon>
        <taxon>Metabacillus</taxon>
    </lineage>
</organism>
<dbReference type="Proteomes" id="UP000682403">
    <property type="component" value="Unassembled WGS sequence"/>
</dbReference>
<dbReference type="EMBL" id="JAGVRK010000001">
    <property type="protein sequence ID" value="MBS2970667.1"/>
    <property type="molecule type" value="Genomic_DNA"/>
</dbReference>
<comment type="caution">
    <text evidence="1">The sequence shown here is derived from an EMBL/GenBank/DDBJ whole genome shotgun (WGS) entry which is preliminary data.</text>
</comment>
<dbReference type="RefSeq" id="WP_211561238.1">
    <property type="nucleotide sequence ID" value="NZ_JAGVRK010000001.1"/>
</dbReference>
<keyword evidence="2" id="KW-1185">Reference proteome</keyword>
<evidence type="ECO:0000313" key="1">
    <source>
        <dbReference type="EMBL" id="MBS2970667.1"/>
    </source>
</evidence>
<reference evidence="1 2" key="1">
    <citation type="submission" date="2021-04" db="EMBL/GenBank/DDBJ databases">
        <title>Metabacillus sp. strain KIGAM252 whole genome sequence.</title>
        <authorList>
            <person name="Seo M.-J."/>
            <person name="Cho E.-S."/>
            <person name="Hwang C.Y."/>
            <person name="Yoon D.J."/>
        </authorList>
    </citation>
    <scope>NUCLEOTIDE SEQUENCE [LARGE SCALE GENOMIC DNA]</scope>
    <source>
        <strain evidence="1 2">KIGAM252</strain>
    </source>
</reference>
<name>A0ABS5LIV0_9BACI</name>
<gene>
    <name evidence="1" type="ORF">J9317_18145</name>
</gene>
<proteinExistence type="predicted"/>
<protein>
    <submittedName>
        <fullName evidence="1">Uncharacterized protein</fullName>
    </submittedName>
</protein>